<keyword evidence="7" id="KW-0472">Membrane</keyword>
<proteinExistence type="inferred from homology"/>
<feature type="chain" id="PRO_5044973313" description="Cytochrome c-type biogenesis protein" evidence="7">
    <location>
        <begin position="30"/>
        <end position="158"/>
    </location>
</feature>
<dbReference type="PANTHER" id="PTHR47870:SF1">
    <property type="entry name" value="CYTOCHROME C-TYPE BIOGENESIS PROTEIN CCMH"/>
    <property type="match status" value="1"/>
</dbReference>
<accession>A0ABU9Z1L4</accession>
<protein>
    <recommendedName>
        <fullName evidence="7">Cytochrome c-type biogenesis protein</fullName>
    </recommendedName>
</protein>
<feature type="transmembrane region" description="Helical" evidence="7">
    <location>
        <begin position="107"/>
        <end position="128"/>
    </location>
</feature>
<gene>
    <name evidence="9" type="ORF">ABDB84_15270</name>
</gene>
<keyword evidence="2 7" id="KW-0349">Heme</keyword>
<organism evidence="9 10">
    <name type="scientific">Uliginosibacterium sediminicola</name>
    <dbReference type="NCBI Taxonomy" id="2024550"/>
    <lineage>
        <taxon>Bacteria</taxon>
        <taxon>Pseudomonadati</taxon>
        <taxon>Pseudomonadota</taxon>
        <taxon>Betaproteobacteria</taxon>
        <taxon>Rhodocyclales</taxon>
        <taxon>Zoogloeaceae</taxon>
        <taxon>Uliginosibacterium</taxon>
    </lineage>
</organism>
<dbReference type="Pfam" id="PF03918">
    <property type="entry name" value="CcmH"/>
    <property type="match status" value="1"/>
</dbReference>
<keyword evidence="4 7" id="KW-0732">Signal</keyword>
<evidence type="ECO:0000256" key="5">
    <source>
        <dbReference type="ARBA" id="ARBA00022748"/>
    </source>
</evidence>
<keyword evidence="7" id="KW-1133">Transmembrane helix</keyword>
<evidence type="ECO:0000256" key="4">
    <source>
        <dbReference type="ARBA" id="ARBA00022729"/>
    </source>
</evidence>
<dbReference type="EMBL" id="JBDIVE010000009">
    <property type="protein sequence ID" value="MEN3069841.1"/>
    <property type="molecule type" value="Genomic_DNA"/>
</dbReference>
<keyword evidence="6 7" id="KW-0408">Iron</keyword>
<keyword evidence="7" id="KW-0812">Transmembrane</keyword>
<evidence type="ECO:0000256" key="1">
    <source>
        <dbReference type="ARBA" id="ARBA00010342"/>
    </source>
</evidence>
<comment type="similarity">
    <text evidence="1 7">Belongs to the CcmH/CycL/Ccl2/NrfF family.</text>
</comment>
<evidence type="ECO:0000256" key="6">
    <source>
        <dbReference type="ARBA" id="ARBA00023004"/>
    </source>
</evidence>
<dbReference type="InterPro" id="IPR005616">
    <property type="entry name" value="CcmH/CycL/Ccl2/NrfF_N"/>
</dbReference>
<evidence type="ECO:0000259" key="8">
    <source>
        <dbReference type="Pfam" id="PF03918"/>
    </source>
</evidence>
<comment type="function">
    <text evidence="7">Possible subunit of a heme lyase.</text>
</comment>
<dbReference type="Proteomes" id="UP001410394">
    <property type="component" value="Unassembled WGS sequence"/>
</dbReference>
<dbReference type="PANTHER" id="PTHR47870">
    <property type="entry name" value="CYTOCHROME C-TYPE BIOGENESIS PROTEIN CCMH"/>
    <property type="match status" value="1"/>
</dbReference>
<feature type="signal peptide" evidence="7">
    <location>
        <begin position="1"/>
        <end position="29"/>
    </location>
</feature>
<keyword evidence="3 7" id="KW-0479">Metal-binding</keyword>
<evidence type="ECO:0000256" key="7">
    <source>
        <dbReference type="RuleBase" id="RU364112"/>
    </source>
</evidence>
<keyword evidence="5" id="KW-0201">Cytochrome c-type biogenesis</keyword>
<dbReference type="Gene3D" id="1.10.8.640">
    <property type="entry name" value="Cytochrome C biogenesis protein"/>
    <property type="match status" value="1"/>
</dbReference>
<dbReference type="RefSeq" id="WP_345920615.1">
    <property type="nucleotide sequence ID" value="NZ_JBDIVE010000009.1"/>
</dbReference>
<name>A0ABU9Z1L4_9RHOO</name>
<evidence type="ECO:0000313" key="10">
    <source>
        <dbReference type="Proteomes" id="UP001410394"/>
    </source>
</evidence>
<reference evidence="9 10" key="1">
    <citation type="journal article" date="2018" name="Int. J. Syst. Evol. Microbiol.">
        <title>Uliginosibacterium sediminicola sp. nov., isolated from freshwater sediment.</title>
        <authorList>
            <person name="Hwang W.M."/>
            <person name="Kim S.M."/>
            <person name="Kang K."/>
            <person name="Ahn T.Y."/>
        </authorList>
    </citation>
    <scope>NUCLEOTIDE SEQUENCE [LARGE SCALE GENOMIC DNA]</scope>
    <source>
        <strain evidence="9 10">M1-21</strain>
    </source>
</reference>
<keyword evidence="10" id="KW-1185">Reference proteome</keyword>
<dbReference type="CDD" id="cd16378">
    <property type="entry name" value="CcmH_N"/>
    <property type="match status" value="1"/>
</dbReference>
<evidence type="ECO:0000256" key="3">
    <source>
        <dbReference type="ARBA" id="ARBA00022723"/>
    </source>
</evidence>
<dbReference type="InterPro" id="IPR051263">
    <property type="entry name" value="C-type_cytochrome_biogenesis"/>
</dbReference>
<dbReference type="InterPro" id="IPR038297">
    <property type="entry name" value="CcmH/CycL/NrfF/Ccl2_sf"/>
</dbReference>
<comment type="caution">
    <text evidence="9">The sequence shown here is derived from an EMBL/GenBank/DDBJ whole genome shotgun (WGS) entry which is preliminary data.</text>
</comment>
<evidence type="ECO:0000256" key="2">
    <source>
        <dbReference type="ARBA" id="ARBA00022617"/>
    </source>
</evidence>
<evidence type="ECO:0000313" key="9">
    <source>
        <dbReference type="EMBL" id="MEN3069841.1"/>
    </source>
</evidence>
<sequence>MAERRSCLRPLRRLLGALSLCLLAQIASAQSDPALEAHVNAISERLRCLVCQNQSIAESQADLANDLRRQVREMLAAGKSEDDVIAFMVERYGDFVLYDPPFKYTTLLLWGGPAALMLLALGGFAWTVRQRRAAAPQPQLTDAERERAQALLDNKDNT</sequence>
<feature type="domain" description="CcmH/CycL/Ccl2/NrfF N-terminal" evidence="8">
    <location>
        <begin position="23"/>
        <end position="152"/>
    </location>
</feature>